<evidence type="ECO:0000313" key="3">
    <source>
        <dbReference type="Proteomes" id="UP000283269"/>
    </source>
</evidence>
<name>A0A409X7L1_PSICY</name>
<dbReference type="EMBL" id="NHYD01002444">
    <property type="protein sequence ID" value="PPQ86711.1"/>
    <property type="molecule type" value="Genomic_DNA"/>
</dbReference>
<proteinExistence type="predicted"/>
<reference evidence="2 3" key="1">
    <citation type="journal article" date="2018" name="Evol. Lett.">
        <title>Horizontal gene cluster transfer increased hallucinogenic mushroom diversity.</title>
        <authorList>
            <person name="Reynolds H.T."/>
            <person name="Vijayakumar V."/>
            <person name="Gluck-Thaler E."/>
            <person name="Korotkin H.B."/>
            <person name="Matheny P.B."/>
            <person name="Slot J.C."/>
        </authorList>
    </citation>
    <scope>NUCLEOTIDE SEQUENCE [LARGE SCALE GENOMIC DNA]</scope>
    <source>
        <strain evidence="2 3">2631</strain>
    </source>
</reference>
<accession>A0A409X7L1</accession>
<dbReference type="AlphaFoldDB" id="A0A409X7L1"/>
<organism evidence="2 3">
    <name type="scientific">Psilocybe cyanescens</name>
    <dbReference type="NCBI Taxonomy" id="93625"/>
    <lineage>
        <taxon>Eukaryota</taxon>
        <taxon>Fungi</taxon>
        <taxon>Dikarya</taxon>
        <taxon>Basidiomycota</taxon>
        <taxon>Agaricomycotina</taxon>
        <taxon>Agaricomycetes</taxon>
        <taxon>Agaricomycetidae</taxon>
        <taxon>Agaricales</taxon>
        <taxon>Agaricineae</taxon>
        <taxon>Strophariaceae</taxon>
        <taxon>Psilocybe</taxon>
    </lineage>
</organism>
<sequence>MGKRGAFHGSRREFLEGEKPAYELAVAEKYTAEALLNIQRRYLKRYPIDLPHDEEPSEEYLASVNDDAPEPEAKEPDPENLSPAEYAIAVERMKERSAAVTYRKAQIQRWFHYQYAKDHSVSKSKRFENPYAVLTQKLIGKERSKPRLKTPVNMWRKEQAQRNVIEQELLAMDPPVNPEHLATTRDAIARRMFGELGVGEQRRWKKAAAEEH</sequence>
<dbReference type="OrthoDB" id="3033067at2759"/>
<comment type="caution">
    <text evidence="2">The sequence shown here is derived from an EMBL/GenBank/DDBJ whole genome shotgun (WGS) entry which is preliminary data.</text>
</comment>
<dbReference type="InParanoid" id="A0A409X7L1"/>
<feature type="region of interest" description="Disordered" evidence="1">
    <location>
        <begin position="49"/>
        <end position="82"/>
    </location>
</feature>
<dbReference type="STRING" id="93625.A0A409X7L1"/>
<gene>
    <name evidence="2" type="ORF">CVT25_012978</name>
</gene>
<evidence type="ECO:0000313" key="2">
    <source>
        <dbReference type="EMBL" id="PPQ86711.1"/>
    </source>
</evidence>
<protein>
    <submittedName>
        <fullName evidence="2">Uncharacterized protein</fullName>
    </submittedName>
</protein>
<evidence type="ECO:0000256" key="1">
    <source>
        <dbReference type="SAM" id="MobiDB-lite"/>
    </source>
</evidence>
<dbReference type="Proteomes" id="UP000283269">
    <property type="component" value="Unassembled WGS sequence"/>
</dbReference>
<keyword evidence="3" id="KW-1185">Reference proteome</keyword>